<dbReference type="Pfam" id="PF02020">
    <property type="entry name" value="W2"/>
    <property type="match status" value="1"/>
</dbReference>
<feature type="compositionally biased region" description="Low complexity" evidence="2">
    <location>
        <begin position="61"/>
        <end position="89"/>
    </location>
</feature>
<feature type="compositionally biased region" description="Acidic residues" evidence="2">
    <location>
        <begin position="290"/>
        <end position="314"/>
    </location>
</feature>
<evidence type="ECO:0000313" key="5">
    <source>
        <dbReference type="Proteomes" id="UP000646827"/>
    </source>
</evidence>
<dbReference type="PANTHER" id="PTHR45887:SF1">
    <property type="entry name" value="TRANSLATION INITIATION FACTOR EIF-2B SUBUNIT EPSILON"/>
    <property type="match status" value="1"/>
</dbReference>
<dbReference type="SUPFAM" id="SSF48371">
    <property type="entry name" value="ARM repeat"/>
    <property type="match status" value="1"/>
</dbReference>
<evidence type="ECO:0000313" key="4">
    <source>
        <dbReference type="EMBL" id="KAG2220629.1"/>
    </source>
</evidence>
<dbReference type="OrthoDB" id="2290605at2759"/>
<sequence length="691" mass="79546">MASFPWQQQQPYCYYSQQPHQQQQQQQQYPLLGGIRPKRLAPHELIKMLYEPILMEDSASNSSSSVESYTTSCCTTTSATTTTTTANTTDEVEQEGQEDIVNDSDYSLLSLRKHHHNNNNSNNNSSSQTSHASSNSSSGNKKRRSSYHLLLREIRRLRAENDGLRQMVDTVKQDLRFERESRQISERCHQKYYTESSDRQIELEVDVMDKEKEIEDLKERITELEYVTSPTTTTATSIHYNNNNHHSTSSRWGCFDFDMEDELFCQPIIGESATPDPLTRLSTQNASSSSEEEEESDDPYENDDDEKDDDDDTQGEFSHTLSNKSTDDEKFEQLATSYLHQAIISKLTSARANLELDDLMLKYDPSPAVVLRMLATSFVIWVKNVVSNDHDKNAVKALSTGVTEGFLGFWKAILEKHVHDDDDQCQFLNEAERILDKDEDDKKVEEDDVDMDSKQALVDNFHRLLVMLYKYDIVDGEAITRWWHSIVGEEENEEQGKKNDQIAFRLRGVTKAFTQWLNEDEESDDDDDDDDDDEDSIFIDEEIDEFDHSSEEEEEEEEGVVNSFDYDIGSDCDTVIDHPTLLTTRTTTTTLDEEEAKKINSILEEDRQYCACQFEDDDDNNCIINNNSKINYNKDVEQDVHHHNSNNNNNNNNTINKSNTNDNINNIHHTAHNNQQQEQSSELFLSSEVTP</sequence>
<evidence type="ECO:0000256" key="2">
    <source>
        <dbReference type="SAM" id="MobiDB-lite"/>
    </source>
</evidence>
<dbReference type="GO" id="GO:0005085">
    <property type="term" value="F:guanyl-nucleotide exchange factor activity"/>
    <property type="evidence" value="ECO:0007669"/>
    <property type="project" value="TreeGrafter"/>
</dbReference>
<dbReference type="GO" id="GO:0005851">
    <property type="term" value="C:eukaryotic translation initiation factor 2B complex"/>
    <property type="evidence" value="ECO:0007669"/>
    <property type="project" value="TreeGrafter"/>
</dbReference>
<feature type="region of interest" description="Disordered" evidence="2">
    <location>
        <begin position="640"/>
        <end position="667"/>
    </location>
</feature>
<gene>
    <name evidence="4" type="ORF">INT45_014059</name>
</gene>
<proteinExistence type="predicted"/>
<feature type="domain" description="W2" evidence="3">
    <location>
        <begin position="324"/>
        <end position="527"/>
    </location>
</feature>
<feature type="region of interest" description="Disordered" evidence="2">
    <location>
        <begin position="672"/>
        <end position="691"/>
    </location>
</feature>
<protein>
    <recommendedName>
        <fullName evidence="3">W2 domain-containing protein</fullName>
    </recommendedName>
</protein>
<dbReference type="EMBL" id="JAEPRB010000134">
    <property type="protein sequence ID" value="KAG2220629.1"/>
    <property type="molecule type" value="Genomic_DNA"/>
</dbReference>
<dbReference type="InterPro" id="IPR003307">
    <property type="entry name" value="W2_domain"/>
</dbReference>
<evidence type="ECO:0000259" key="3">
    <source>
        <dbReference type="PROSITE" id="PS51363"/>
    </source>
</evidence>
<feature type="compositionally biased region" description="Low complexity" evidence="2">
    <location>
        <begin position="645"/>
        <end position="667"/>
    </location>
</feature>
<dbReference type="Gene3D" id="1.25.40.180">
    <property type="match status" value="1"/>
</dbReference>
<comment type="caution">
    <text evidence="4">The sequence shown here is derived from an EMBL/GenBank/DDBJ whole genome shotgun (WGS) entry which is preliminary data.</text>
</comment>
<accession>A0A8H7VN11</accession>
<name>A0A8H7VN11_9FUNG</name>
<dbReference type="GO" id="GO:0003743">
    <property type="term" value="F:translation initiation factor activity"/>
    <property type="evidence" value="ECO:0007669"/>
    <property type="project" value="TreeGrafter"/>
</dbReference>
<dbReference type="AlphaFoldDB" id="A0A8H7VN11"/>
<dbReference type="Proteomes" id="UP000646827">
    <property type="component" value="Unassembled WGS sequence"/>
</dbReference>
<feature type="compositionally biased region" description="Low complexity" evidence="2">
    <location>
        <begin position="118"/>
        <end position="139"/>
    </location>
</feature>
<dbReference type="PANTHER" id="PTHR45887">
    <property type="entry name" value="TRANSLATION INITIATION FACTOR EIF-2B SUBUNIT EPSILON"/>
    <property type="match status" value="1"/>
</dbReference>
<keyword evidence="1" id="KW-0175">Coiled coil</keyword>
<feature type="region of interest" description="Disordered" evidence="2">
    <location>
        <begin position="270"/>
        <end position="326"/>
    </location>
</feature>
<feature type="compositionally biased region" description="Polar residues" evidence="2">
    <location>
        <begin position="315"/>
        <end position="324"/>
    </location>
</feature>
<dbReference type="GO" id="GO:0031369">
    <property type="term" value="F:translation initiation factor binding"/>
    <property type="evidence" value="ECO:0007669"/>
    <property type="project" value="TreeGrafter"/>
</dbReference>
<feature type="region of interest" description="Disordered" evidence="2">
    <location>
        <begin position="516"/>
        <end position="535"/>
    </location>
</feature>
<feature type="non-terminal residue" evidence="4">
    <location>
        <position position="691"/>
    </location>
</feature>
<dbReference type="InterPro" id="IPR051956">
    <property type="entry name" value="eIF2B_epsilon"/>
</dbReference>
<dbReference type="PROSITE" id="PS51363">
    <property type="entry name" value="W2"/>
    <property type="match status" value="1"/>
</dbReference>
<reference evidence="4 5" key="1">
    <citation type="submission" date="2020-12" db="EMBL/GenBank/DDBJ databases">
        <title>Metabolic potential, ecology and presence of endohyphal bacteria is reflected in genomic diversity of Mucoromycotina.</title>
        <authorList>
            <person name="Muszewska A."/>
            <person name="Okrasinska A."/>
            <person name="Steczkiewicz K."/>
            <person name="Drgas O."/>
            <person name="Orlowska M."/>
            <person name="Perlinska-Lenart U."/>
            <person name="Aleksandrzak-Piekarczyk T."/>
            <person name="Szatraj K."/>
            <person name="Zielenkiewicz U."/>
            <person name="Pilsyk S."/>
            <person name="Malc E."/>
            <person name="Mieczkowski P."/>
            <person name="Kruszewska J.S."/>
            <person name="Biernat P."/>
            <person name="Pawlowska J."/>
        </authorList>
    </citation>
    <scope>NUCLEOTIDE SEQUENCE [LARGE SCALE GENOMIC DNA]</scope>
    <source>
        <strain evidence="4 5">CBS 142.35</strain>
    </source>
</reference>
<organism evidence="4 5">
    <name type="scientific">Circinella minor</name>
    <dbReference type="NCBI Taxonomy" id="1195481"/>
    <lineage>
        <taxon>Eukaryota</taxon>
        <taxon>Fungi</taxon>
        <taxon>Fungi incertae sedis</taxon>
        <taxon>Mucoromycota</taxon>
        <taxon>Mucoromycotina</taxon>
        <taxon>Mucoromycetes</taxon>
        <taxon>Mucorales</taxon>
        <taxon>Lichtheimiaceae</taxon>
        <taxon>Circinella</taxon>
    </lineage>
</organism>
<feature type="compositionally biased region" description="Acidic residues" evidence="2">
    <location>
        <begin position="90"/>
        <end position="99"/>
    </location>
</feature>
<feature type="region of interest" description="Disordered" evidence="2">
    <location>
        <begin position="61"/>
        <end position="99"/>
    </location>
</feature>
<feature type="coiled-coil region" evidence="1">
    <location>
        <begin position="147"/>
        <end position="174"/>
    </location>
</feature>
<keyword evidence="5" id="KW-1185">Reference proteome</keyword>
<feature type="region of interest" description="Disordered" evidence="2">
    <location>
        <begin position="114"/>
        <end position="146"/>
    </location>
</feature>
<dbReference type="InterPro" id="IPR016024">
    <property type="entry name" value="ARM-type_fold"/>
</dbReference>
<feature type="coiled-coil region" evidence="1">
    <location>
        <begin position="200"/>
        <end position="227"/>
    </location>
</feature>
<evidence type="ECO:0000256" key="1">
    <source>
        <dbReference type="SAM" id="Coils"/>
    </source>
</evidence>
<feature type="compositionally biased region" description="Acidic residues" evidence="2">
    <location>
        <begin position="518"/>
        <end position="535"/>
    </location>
</feature>